<keyword evidence="9 11" id="KW-0472">Membrane</keyword>
<evidence type="ECO:0000259" key="12">
    <source>
        <dbReference type="PROSITE" id="PS52015"/>
    </source>
</evidence>
<dbReference type="RefSeq" id="WP_150905597.1">
    <property type="nucleotide sequence ID" value="NZ_VTWT01000012.1"/>
</dbReference>
<dbReference type="PANTHER" id="PTHR33446">
    <property type="entry name" value="PROTEIN TONB-RELATED"/>
    <property type="match status" value="1"/>
</dbReference>
<protein>
    <submittedName>
        <fullName evidence="13">Energy transducer TonB</fullName>
    </submittedName>
</protein>
<feature type="transmembrane region" description="Helical" evidence="11">
    <location>
        <begin position="39"/>
        <end position="56"/>
    </location>
</feature>
<comment type="subcellular location">
    <subcellularLocation>
        <location evidence="1">Cell inner membrane</location>
        <topology evidence="1">Single-pass membrane protein</topology>
        <orientation evidence="1">Periplasmic side</orientation>
    </subcellularLocation>
</comment>
<dbReference type="InterPro" id="IPR006260">
    <property type="entry name" value="TonB/TolA_C"/>
</dbReference>
<name>A0A5N1IJK1_9BACT</name>
<dbReference type="PANTHER" id="PTHR33446:SF2">
    <property type="entry name" value="PROTEIN TONB"/>
    <property type="match status" value="1"/>
</dbReference>
<evidence type="ECO:0000256" key="6">
    <source>
        <dbReference type="ARBA" id="ARBA00022692"/>
    </source>
</evidence>
<sequence>MKTINYASASLDDIVFEGRNHAYGAYLLRKTYHQHLERGFLAAISVFMLLIAIPLVKNQLFPQPFVIEPQPVQPGTSFIEIELPDIKPVTPPVDQPLTPPQKIETTKFTTPVVTATITKPSEIPTQQALSQTNVGTTTQTGDKEGIAPIETPVAGTAPALPAANTEVLTHAEQMPEFPGGYAALQKYLSSEMRYPALASRNNVEGTVILSFVVNALGEISDIQVLKSLGAGTDEEAKRVIKSMPRWNPGKNNGIAVNVRFVIPVRFALK</sequence>
<accession>A0A5N1IJK1</accession>
<evidence type="ECO:0000256" key="3">
    <source>
        <dbReference type="ARBA" id="ARBA00022448"/>
    </source>
</evidence>
<dbReference type="InterPro" id="IPR003538">
    <property type="entry name" value="TonB"/>
</dbReference>
<dbReference type="GO" id="GO:0031992">
    <property type="term" value="F:energy transducer activity"/>
    <property type="evidence" value="ECO:0007669"/>
    <property type="project" value="InterPro"/>
</dbReference>
<evidence type="ECO:0000256" key="4">
    <source>
        <dbReference type="ARBA" id="ARBA00022475"/>
    </source>
</evidence>
<evidence type="ECO:0000256" key="10">
    <source>
        <dbReference type="SAM" id="MobiDB-lite"/>
    </source>
</evidence>
<gene>
    <name evidence="13" type="ORF">F0P94_17845</name>
</gene>
<feature type="compositionally biased region" description="Polar residues" evidence="10">
    <location>
        <begin position="123"/>
        <end position="140"/>
    </location>
</feature>
<dbReference type="GO" id="GO:0015891">
    <property type="term" value="P:siderophore transport"/>
    <property type="evidence" value="ECO:0007669"/>
    <property type="project" value="InterPro"/>
</dbReference>
<reference evidence="13 14" key="1">
    <citation type="submission" date="2019-09" db="EMBL/GenBank/DDBJ databases">
        <title>Genome sequence of Adhaeribacter sp. M2.</title>
        <authorList>
            <person name="Srinivasan S."/>
        </authorList>
    </citation>
    <scope>NUCLEOTIDE SEQUENCE [LARGE SCALE GENOMIC DNA]</scope>
    <source>
        <strain evidence="13 14">M2</strain>
    </source>
</reference>
<keyword evidence="8 11" id="KW-1133">Transmembrane helix</keyword>
<evidence type="ECO:0000313" key="14">
    <source>
        <dbReference type="Proteomes" id="UP000326570"/>
    </source>
</evidence>
<comment type="similarity">
    <text evidence="2">Belongs to the TonB family.</text>
</comment>
<dbReference type="GO" id="GO:0015031">
    <property type="term" value="P:protein transport"/>
    <property type="evidence" value="ECO:0007669"/>
    <property type="project" value="UniProtKB-KW"/>
</dbReference>
<dbReference type="EMBL" id="VTWT01000012">
    <property type="protein sequence ID" value="KAA9325449.1"/>
    <property type="molecule type" value="Genomic_DNA"/>
</dbReference>
<keyword evidence="4" id="KW-1003">Cell membrane</keyword>
<dbReference type="GO" id="GO:0030288">
    <property type="term" value="C:outer membrane-bounded periplasmic space"/>
    <property type="evidence" value="ECO:0007669"/>
    <property type="project" value="InterPro"/>
</dbReference>
<dbReference type="PRINTS" id="PR01374">
    <property type="entry name" value="TONBPROTEIN"/>
</dbReference>
<keyword evidence="7" id="KW-0653">Protein transport</keyword>
<keyword evidence="14" id="KW-1185">Reference proteome</keyword>
<evidence type="ECO:0000256" key="1">
    <source>
        <dbReference type="ARBA" id="ARBA00004383"/>
    </source>
</evidence>
<evidence type="ECO:0000256" key="7">
    <source>
        <dbReference type="ARBA" id="ARBA00022927"/>
    </source>
</evidence>
<evidence type="ECO:0000256" key="9">
    <source>
        <dbReference type="ARBA" id="ARBA00023136"/>
    </source>
</evidence>
<dbReference type="PROSITE" id="PS52015">
    <property type="entry name" value="TONB_CTD"/>
    <property type="match status" value="1"/>
</dbReference>
<dbReference type="InterPro" id="IPR051045">
    <property type="entry name" value="TonB-dependent_transducer"/>
</dbReference>
<evidence type="ECO:0000256" key="2">
    <source>
        <dbReference type="ARBA" id="ARBA00006555"/>
    </source>
</evidence>
<dbReference type="AlphaFoldDB" id="A0A5N1IJK1"/>
<evidence type="ECO:0000313" key="13">
    <source>
        <dbReference type="EMBL" id="KAA9325449.1"/>
    </source>
</evidence>
<proteinExistence type="inferred from homology"/>
<dbReference type="SUPFAM" id="SSF74653">
    <property type="entry name" value="TolA/TonB C-terminal domain"/>
    <property type="match status" value="1"/>
</dbReference>
<dbReference type="Proteomes" id="UP000326570">
    <property type="component" value="Unassembled WGS sequence"/>
</dbReference>
<keyword evidence="3" id="KW-0813">Transport</keyword>
<organism evidence="13 14">
    <name type="scientific">Adhaeribacter soli</name>
    <dbReference type="NCBI Taxonomy" id="2607655"/>
    <lineage>
        <taxon>Bacteria</taxon>
        <taxon>Pseudomonadati</taxon>
        <taxon>Bacteroidota</taxon>
        <taxon>Cytophagia</taxon>
        <taxon>Cytophagales</taxon>
        <taxon>Hymenobacteraceae</taxon>
        <taxon>Adhaeribacter</taxon>
    </lineage>
</organism>
<dbReference type="GO" id="GO:0098797">
    <property type="term" value="C:plasma membrane protein complex"/>
    <property type="evidence" value="ECO:0007669"/>
    <property type="project" value="TreeGrafter"/>
</dbReference>
<dbReference type="Gene3D" id="3.30.1150.10">
    <property type="match status" value="1"/>
</dbReference>
<dbReference type="InterPro" id="IPR037682">
    <property type="entry name" value="TonB_C"/>
</dbReference>
<dbReference type="GO" id="GO:0055085">
    <property type="term" value="P:transmembrane transport"/>
    <property type="evidence" value="ECO:0007669"/>
    <property type="project" value="InterPro"/>
</dbReference>
<dbReference type="NCBIfam" id="TIGR01352">
    <property type="entry name" value="tonB_Cterm"/>
    <property type="match status" value="1"/>
</dbReference>
<evidence type="ECO:0000256" key="5">
    <source>
        <dbReference type="ARBA" id="ARBA00022519"/>
    </source>
</evidence>
<evidence type="ECO:0000256" key="8">
    <source>
        <dbReference type="ARBA" id="ARBA00022989"/>
    </source>
</evidence>
<evidence type="ECO:0000256" key="11">
    <source>
        <dbReference type="SAM" id="Phobius"/>
    </source>
</evidence>
<keyword evidence="5" id="KW-0997">Cell inner membrane</keyword>
<feature type="domain" description="TonB C-terminal" evidence="12">
    <location>
        <begin position="179"/>
        <end position="269"/>
    </location>
</feature>
<feature type="region of interest" description="Disordered" evidence="10">
    <location>
        <begin position="123"/>
        <end position="143"/>
    </location>
</feature>
<dbReference type="Pfam" id="PF03544">
    <property type="entry name" value="TonB_C"/>
    <property type="match status" value="1"/>
</dbReference>
<comment type="caution">
    <text evidence="13">The sequence shown here is derived from an EMBL/GenBank/DDBJ whole genome shotgun (WGS) entry which is preliminary data.</text>
</comment>
<keyword evidence="6 11" id="KW-0812">Transmembrane</keyword>